<dbReference type="SMART" id="SM00530">
    <property type="entry name" value="HTH_XRE"/>
    <property type="match status" value="1"/>
</dbReference>
<dbReference type="RefSeq" id="WP_012106279.1">
    <property type="nucleotide sequence ID" value="NC_009712.1"/>
</dbReference>
<evidence type="ECO:0000313" key="2">
    <source>
        <dbReference type="EMBL" id="ABS55256.1"/>
    </source>
</evidence>
<dbReference type="InterPro" id="IPR010982">
    <property type="entry name" value="Lambda_DNA-bd_dom_sf"/>
</dbReference>
<dbReference type="CDD" id="cd00093">
    <property type="entry name" value="HTH_XRE"/>
    <property type="match status" value="1"/>
</dbReference>
<feature type="domain" description="HTH cro/C1-type" evidence="1">
    <location>
        <begin position="35"/>
        <end position="73"/>
    </location>
</feature>
<dbReference type="InterPro" id="IPR001387">
    <property type="entry name" value="Cro/C1-type_HTH"/>
</dbReference>
<dbReference type="Pfam" id="PF01381">
    <property type="entry name" value="HTH_3"/>
    <property type="match status" value="1"/>
</dbReference>
<dbReference type="SUPFAM" id="SSF159800">
    <property type="entry name" value="PrpR receptor domain-like"/>
    <property type="match status" value="1"/>
</dbReference>
<reference evidence="3" key="1">
    <citation type="journal article" date="2015" name="Microbiology">
        <title>Genome of Methanoregula boonei 6A8 reveals adaptations to oligotrophic peatland environments.</title>
        <authorList>
            <person name="Braeuer S."/>
            <person name="Cadillo-Quiroz H."/>
            <person name="Kyrpides N."/>
            <person name="Woyke T."/>
            <person name="Goodwin L."/>
            <person name="Detter C."/>
            <person name="Podell S."/>
            <person name="Yavitt J.B."/>
            <person name="Zinder S.H."/>
        </authorList>
    </citation>
    <scope>NUCLEOTIDE SEQUENCE [LARGE SCALE GENOMIC DNA]</scope>
    <source>
        <strain evidence="3">DSM 21154 / JCM 14090 / 6A8</strain>
    </source>
</reference>
<dbReference type="InterPro" id="IPR016472">
    <property type="entry name" value="Tscrpt_reg_MJ0621_prd"/>
</dbReference>
<dbReference type="EMBL" id="CP000780">
    <property type="protein sequence ID" value="ABS55256.1"/>
    <property type="molecule type" value="Genomic_DNA"/>
</dbReference>
<accession>A7I695</accession>
<dbReference type="PIRSF" id="PIRSF005978">
    <property type="entry name" value="HTH_MJ0621_prd"/>
    <property type="match status" value="1"/>
</dbReference>
<dbReference type="OrthoDB" id="350214at2157"/>
<dbReference type="eggNOG" id="arCOG04375">
    <property type="taxonomic scope" value="Archaea"/>
</dbReference>
<dbReference type="STRING" id="456442.Mboo_0738"/>
<evidence type="ECO:0000259" key="1">
    <source>
        <dbReference type="PROSITE" id="PS50943"/>
    </source>
</evidence>
<gene>
    <name evidence="2" type="ordered locus">Mboo_0738</name>
</gene>
<dbReference type="Proteomes" id="UP000002408">
    <property type="component" value="Chromosome"/>
</dbReference>
<evidence type="ECO:0000313" key="3">
    <source>
        <dbReference type="Proteomes" id="UP000002408"/>
    </source>
</evidence>
<sequence length="177" mass="19667">MAYADPVDRLMRAALTSDEAFVATLNDLMENDLRISVRDLSEHCGIAQSSLYKIINGKRSPNLSTLREIVKALRQFYHAGDEKFIGLIAARPVLESVEERLADVDGRPLKVREYPVYTMEDAIVAAVRAEREGAIAIVCAPIVSSIIEQLVHVPVTTIIPRESVQRAIELAARKAWI</sequence>
<protein>
    <submittedName>
        <fullName evidence="2">Helix-turn-helix domain protein</fullName>
    </submittedName>
</protein>
<dbReference type="KEGG" id="mbn:Mboo_0738"/>
<dbReference type="GO" id="GO:0003677">
    <property type="term" value="F:DNA binding"/>
    <property type="evidence" value="ECO:0007669"/>
    <property type="project" value="InterPro"/>
</dbReference>
<dbReference type="GeneID" id="5410996"/>
<dbReference type="PROSITE" id="PS50943">
    <property type="entry name" value="HTH_CROC1"/>
    <property type="match status" value="1"/>
</dbReference>
<proteinExistence type="predicted"/>
<name>A7I695_METB6</name>
<dbReference type="Gene3D" id="1.10.260.40">
    <property type="entry name" value="lambda repressor-like DNA-binding domains"/>
    <property type="match status" value="1"/>
</dbReference>
<keyword evidence="3" id="KW-1185">Reference proteome</keyword>
<dbReference type="AlphaFoldDB" id="A7I695"/>
<organism evidence="2 3">
    <name type="scientific">Methanoregula boonei (strain DSM 21154 / JCM 14090 / 6A8)</name>
    <dbReference type="NCBI Taxonomy" id="456442"/>
    <lineage>
        <taxon>Archaea</taxon>
        <taxon>Methanobacteriati</taxon>
        <taxon>Methanobacteriota</taxon>
        <taxon>Stenosarchaea group</taxon>
        <taxon>Methanomicrobia</taxon>
        <taxon>Methanomicrobiales</taxon>
        <taxon>Methanoregulaceae</taxon>
        <taxon>Methanoregula</taxon>
    </lineage>
</organism>
<dbReference type="HOGENOM" id="CLU_129113_0_0_2"/>
<dbReference type="SUPFAM" id="SSF47413">
    <property type="entry name" value="lambda repressor-like DNA-binding domains"/>
    <property type="match status" value="1"/>
</dbReference>